<dbReference type="GeneID" id="103520065"/>
<proteinExistence type="predicted"/>
<dbReference type="KEGG" id="dci:103520065"/>
<dbReference type="Proteomes" id="UP000079169">
    <property type="component" value="Unplaced"/>
</dbReference>
<dbReference type="RefSeq" id="XP_008483381.1">
    <property type="nucleotide sequence ID" value="XM_008485159.3"/>
</dbReference>
<gene>
    <name evidence="3" type="primary">LOC103520065</name>
</gene>
<sequence>MKSDVINNIDSSLAATEVDVQGWGDDADLALDDEDLEGEGRGRRTHGGGDDGDEEGGDEDGGWDVGDDLVEVNFTEYY</sequence>
<evidence type="ECO:0000313" key="3">
    <source>
        <dbReference type="RefSeq" id="XP_008483381.1"/>
    </source>
</evidence>
<evidence type="ECO:0000313" key="2">
    <source>
        <dbReference type="Proteomes" id="UP000079169"/>
    </source>
</evidence>
<feature type="compositionally biased region" description="Acidic residues" evidence="1">
    <location>
        <begin position="50"/>
        <end position="67"/>
    </location>
</feature>
<keyword evidence="2" id="KW-1185">Reference proteome</keyword>
<accession>A0A1S3DK69</accession>
<dbReference type="AlphaFoldDB" id="A0A1S3DK69"/>
<feature type="region of interest" description="Disordered" evidence="1">
    <location>
        <begin position="31"/>
        <end position="67"/>
    </location>
</feature>
<protein>
    <submittedName>
        <fullName evidence="3">Coatomer subunit alpha-like</fullName>
    </submittedName>
</protein>
<organism evidence="2 3">
    <name type="scientific">Diaphorina citri</name>
    <name type="common">Asian citrus psyllid</name>
    <dbReference type="NCBI Taxonomy" id="121845"/>
    <lineage>
        <taxon>Eukaryota</taxon>
        <taxon>Metazoa</taxon>
        <taxon>Ecdysozoa</taxon>
        <taxon>Arthropoda</taxon>
        <taxon>Hexapoda</taxon>
        <taxon>Insecta</taxon>
        <taxon>Pterygota</taxon>
        <taxon>Neoptera</taxon>
        <taxon>Paraneoptera</taxon>
        <taxon>Hemiptera</taxon>
        <taxon>Sternorrhyncha</taxon>
        <taxon>Psylloidea</taxon>
        <taxon>Psyllidae</taxon>
        <taxon>Diaphorininae</taxon>
        <taxon>Diaphorina</taxon>
    </lineage>
</organism>
<evidence type="ECO:0000256" key="1">
    <source>
        <dbReference type="SAM" id="MobiDB-lite"/>
    </source>
</evidence>
<reference evidence="3" key="1">
    <citation type="submission" date="2025-08" db="UniProtKB">
        <authorList>
            <consortium name="RefSeq"/>
        </authorList>
    </citation>
    <scope>IDENTIFICATION</scope>
</reference>
<dbReference type="PaxDb" id="121845-A0A1S3DK69"/>
<name>A0A1S3DK69_DIACI</name>